<reference evidence="1 2" key="1">
    <citation type="journal article" date="2018" name="Nat. Commun.">
        <title>Tailed giant Tupanvirus possesses the most complete translational apparatus of the known virosphere.</title>
        <authorList>
            <person name="Abrahao J."/>
            <person name="Silva L."/>
            <person name="Silva L.S."/>
            <person name="Khalil J.Y.B."/>
            <person name="Rodrigues R."/>
            <person name="Arantes T."/>
            <person name="Assis F."/>
            <person name="Boratto P."/>
            <person name="Andrade M."/>
            <person name="Kroon E.G."/>
            <person name="Ribeiro B."/>
            <person name="Bergier I."/>
            <person name="Seligmann H."/>
            <person name="Ghigo E."/>
            <person name="Colson P."/>
            <person name="Levasseur A."/>
            <person name="Kroemer G."/>
            <person name="Raoult D."/>
            <person name="La Scola B."/>
        </authorList>
    </citation>
    <scope>NUCLEOTIDE SEQUENCE [LARGE SCALE GENOMIC DNA]</scope>
    <source>
        <strain evidence="1">Deep ocean</strain>
    </source>
</reference>
<keyword evidence="2" id="KW-1185">Reference proteome</keyword>
<proteinExistence type="predicted"/>
<evidence type="ECO:0000313" key="1">
    <source>
        <dbReference type="EMBL" id="AUL79942.3"/>
    </source>
</evidence>
<dbReference type="Proteomes" id="UP000241719">
    <property type="component" value="Segment"/>
</dbReference>
<protein>
    <submittedName>
        <fullName evidence="1">Uncharacterized protein</fullName>
    </submittedName>
</protein>
<name>A0AC59HCB8_9VIRU</name>
<organism evidence="1 2">
    <name type="scientific">Tupanvirus deep ocean</name>
    <dbReference type="NCBI Taxonomy" id="2126984"/>
    <lineage>
        <taxon>Viruses</taxon>
        <taxon>Varidnaviria</taxon>
        <taxon>Bamfordvirae</taxon>
        <taxon>Nucleocytoviricota</taxon>
        <taxon>Megaviricetes</taxon>
        <taxon>Imitervirales</taxon>
        <taxon>Mimiviridae</taxon>
        <taxon>Megamimivirinae</taxon>
        <taxon>Tupanvirus</taxon>
        <taxon>Tupanvirus altamarinense</taxon>
    </lineage>
</organism>
<evidence type="ECO:0000313" key="2">
    <source>
        <dbReference type="Proteomes" id="UP000241719"/>
    </source>
</evidence>
<sequence>MTTNKKISQMGIFLSRRAEVFNEEKKYLMNQPKMIEYLFNKPMRKINCLRDLLQIDYDSTIKTVRMEKKDTIAITSNFFLMSETLKRYSAVYQIYEKNTQENHHIKFDYLPSSHHFSLVEQTVMKILDKYEYKYKISYLYKWNFMTEGEHLVLTKQPTINFELPFVFDFYGILINHGQMVQFVIECDFPTKSDNNNHTQNKHITDIIKQYILLQMNINLLRINPQSNIEKEIVNFMRKIKNTTKYIIQNPIKPAVHLFDSKTPNDDLEAFCKDYDYNHVVYLKIPNKKNTVYDSDDDEFFEQQQTEELCESGDSKYVVDRDIFLKILKEKEDFHSVKHSEADNIIVELLKSKS</sequence>
<accession>A0AC59HCB8</accession>
<dbReference type="EMBL" id="MF405918">
    <property type="protein sequence ID" value="AUL79942.3"/>
    <property type="molecule type" value="Genomic_DNA"/>
</dbReference>